<evidence type="ECO:0000259" key="2">
    <source>
        <dbReference type="Pfam" id="PF04572"/>
    </source>
</evidence>
<reference evidence="3 4" key="1">
    <citation type="submission" date="2023-12" db="EMBL/GenBank/DDBJ databases">
        <title>A high-quality genome assembly for Dillenia turbinata (Dilleniales).</title>
        <authorList>
            <person name="Chanderbali A."/>
        </authorList>
    </citation>
    <scope>NUCLEOTIDE SEQUENCE [LARGE SCALE GENOMIC DNA]</scope>
    <source>
        <strain evidence="3">LSX21</strain>
        <tissue evidence="3">Leaf</tissue>
    </source>
</reference>
<dbReference type="InterPro" id="IPR007577">
    <property type="entry name" value="GlycoTrfase_DXD_sugar-bd_CS"/>
</dbReference>
<comment type="caution">
    <text evidence="3">The sequence shown here is derived from an EMBL/GenBank/DDBJ whole genome shotgun (WGS) entry which is preliminary data.</text>
</comment>
<organism evidence="3 4">
    <name type="scientific">Dillenia turbinata</name>
    <dbReference type="NCBI Taxonomy" id="194707"/>
    <lineage>
        <taxon>Eukaryota</taxon>
        <taxon>Viridiplantae</taxon>
        <taxon>Streptophyta</taxon>
        <taxon>Embryophyta</taxon>
        <taxon>Tracheophyta</taxon>
        <taxon>Spermatophyta</taxon>
        <taxon>Magnoliopsida</taxon>
        <taxon>eudicotyledons</taxon>
        <taxon>Gunneridae</taxon>
        <taxon>Pentapetalae</taxon>
        <taxon>Dilleniales</taxon>
        <taxon>Dilleniaceae</taxon>
        <taxon>Dillenia</taxon>
    </lineage>
</organism>
<name>A0AAN8UK83_9MAGN</name>
<keyword evidence="4" id="KW-1185">Reference proteome</keyword>
<evidence type="ECO:0000256" key="1">
    <source>
        <dbReference type="SAM" id="MobiDB-lite"/>
    </source>
</evidence>
<dbReference type="AlphaFoldDB" id="A0AAN8UK83"/>
<dbReference type="PANTHER" id="PTHR47213">
    <property type="entry name" value="OS07G0567300 PROTEIN"/>
    <property type="match status" value="1"/>
</dbReference>
<evidence type="ECO:0000313" key="3">
    <source>
        <dbReference type="EMBL" id="KAK6917020.1"/>
    </source>
</evidence>
<dbReference type="InterPro" id="IPR007652">
    <property type="entry name" value="A1-4-GlycosylTfrase_dom"/>
</dbReference>
<feature type="domain" description="Alpha 1,4-glycosyltransferase" evidence="2">
    <location>
        <begin position="535"/>
        <end position="664"/>
    </location>
</feature>
<dbReference type="PANTHER" id="PTHR47213:SF1">
    <property type="entry name" value="OS07G0567300 PROTEIN"/>
    <property type="match status" value="1"/>
</dbReference>
<dbReference type="Pfam" id="PF04488">
    <property type="entry name" value="Gly_transf_sug"/>
    <property type="match status" value="1"/>
</dbReference>
<dbReference type="InterPro" id="IPR029044">
    <property type="entry name" value="Nucleotide-diphossugar_trans"/>
</dbReference>
<feature type="region of interest" description="Disordered" evidence="1">
    <location>
        <begin position="67"/>
        <end position="86"/>
    </location>
</feature>
<protein>
    <submittedName>
        <fullName evidence="3">Alpha 1,4-glycosyltransferase domain</fullName>
    </submittedName>
</protein>
<dbReference type="SUPFAM" id="SSF53448">
    <property type="entry name" value="Nucleotide-diphospho-sugar transferases"/>
    <property type="match status" value="1"/>
</dbReference>
<dbReference type="Gene3D" id="3.90.550.20">
    <property type="match status" value="1"/>
</dbReference>
<gene>
    <name evidence="3" type="ORF">RJ641_017771</name>
</gene>
<dbReference type="Pfam" id="PF04572">
    <property type="entry name" value="Gb3_synth"/>
    <property type="match status" value="1"/>
</dbReference>
<evidence type="ECO:0000313" key="4">
    <source>
        <dbReference type="Proteomes" id="UP001370490"/>
    </source>
</evidence>
<proteinExistence type="predicted"/>
<dbReference type="EMBL" id="JBAMMX010000023">
    <property type="protein sequence ID" value="KAK6917020.1"/>
    <property type="molecule type" value="Genomic_DNA"/>
</dbReference>
<dbReference type="InterPro" id="IPR044789">
    <property type="entry name" value="Put_A1-4-GlycosylTfrase_plant"/>
</dbReference>
<sequence>MLRSPRPRRQFRCGAQACAILAALLLLLSVSVLHSRLTRHTNANSHLRRQNDALYDPNDLFSDFFVDDTDPNDGVSSNKPNRDDRIDELDIVEEDKVSNEEEILRSVENEDDDSDKSRVSGFYWDHVNKVFRRAFDKRSIDQWEEEESSNFDLGFMVDDKSKAAFGSDDEPVDEDVRRKVSEVEFVEDALLMKSPKRVSPLREGWGNWFDAKSDFLRRDRMFKSNMEILNPLNNPMLQDPDGVGVTGLTRGDKIVQKWLFHEFKKTPFLGKKLLAIPDNSQEPNFVQNGENAVNGKVNGDLKETQMANLDGRDKVKRTQRRILDENVATSDSDNIRMANVANEKISNARIESEKTGHVYANGMKWGYYPGLHPRLTFSDFMNAFFRKGGCTLRFFMVWNSPPWMFTVRHQRSLESLLLHHKDACVVVFSETIELDFFKDLVKDGYKIGVAVANLDELLKDTPTHVFASVWHEWRKTNYYSIHYSELVRLAALYKYGGVYLDFDVIVLKPLSSLSNSLGAEDHLTDSPLNGAVMAFRKLSPFIMECFAEFYMTYDDTRLRWNGAELLTRVAKRFLSKKNSSDEMLELKVQPASLLFPISSHDIKRYFIAPTDDIERSQQDILLKNILSESFTFHFWNSITAALIPEEKSLAARLIDRFCIHCSDVL</sequence>
<dbReference type="Proteomes" id="UP001370490">
    <property type="component" value="Unassembled WGS sequence"/>
</dbReference>
<accession>A0AAN8UK83</accession>